<sequence length="111" mass="12996">MENSAYSNKRPVEKTQKYMLLDWLTKGKKVTVPIASRQLLIGSLPRRIKDLKDLGYPIKSQKINYKRADGDGTLISEYWMEPEHVQMRDEHLKNLKERLSLHARQSNCPTK</sequence>
<dbReference type="Pfam" id="PF14090">
    <property type="entry name" value="HTH_39"/>
    <property type="match status" value="1"/>
</dbReference>
<organism evidence="2">
    <name type="scientific">bioreactor metagenome</name>
    <dbReference type="NCBI Taxonomy" id="1076179"/>
    <lineage>
        <taxon>unclassified sequences</taxon>
        <taxon>metagenomes</taxon>
        <taxon>ecological metagenomes</taxon>
    </lineage>
</organism>
<reference evidence="2" key="1">
    <citation type="submission" date="2019-08" db="EMBL/GenBank/DDBJ databases">
        <authorList>
            <person name="Kucharzyk K."/>
            <person name="Murdoch R.W."/>
            <person name="Higgins S."/>
            <person name="Loffler F."/>
        </authorList>
    </citation>
    <scope>NUCLEOTIDE SEQUENCE</scope>
</reference>
<feature type="domain" description="Winged helix-turn-helix" evidence="1">
    <location>
        <begin position="15"/>
        <end position="78"/>
    </location>
</feature>
<accession>A0A644TY70</accession>
<dbReference type="AlphaFoldDB" id="A0A644TY70"/>
<evidence type="ECO:0000313" key="2">
    <source>
        <dbReference type="EMBL" id="MPL71874.1"/>
    </source>
</evidence>
<gene>
    <name evidence="2" type="ORF">SDC9_17653</name>
</gene>
<proteinExistence type="predicted"/>
<name>A0A644TY70_9ZZZZ</name>
<evidence type="ECO:0000259" key="1">
    <source>
        <dbReference type="Pfam" id="PF14090"/>
    </source>
</evidence>
<dbReference type="EMBL" id="VSSQ01000062">
    <property type="protein sequence ID" value="MPL71874.1"/>
    <property type="molecule type" value="Genomic_DNA"/>
</dbReference>
<protein>
    <recommendedName>
        <fullName evidence="1">Winged helix-turn-helix domain-containing protein</fullName>
    </recommendedName>
</protein>
<dbReference type="InterPro" id="IPR055245">
    <property type="entry name" value="HTH_proteobacteria"/>
</dbReference>
<comment type="caution">
    <text evidence="2">The sequence shown here is derived from an EMBL/GenBank/DDBJ whole genome shotgun (WGS) entry which is preliminary data.</text>
</comment>